<dbReference type="GO" id="GO:0090482">
    <property type="term" value="F:vitamin transmembrane transporter activity"/>
    <property type="evidence" value="ECO:0007669"/>
    <property type="project" value="InterPro"/>
</dbReference>
<dbReference type="GO" id="GO:0005886">
    <property type="term" value="C:plasma membrane"/>
    <property type="evidence" value="ECO:0007669"/>
    <property type="project" value="TreeGrafter"/>
</dbReference>
<evidence type="ECO:0000313" key="3">
    <source>
        <dbReference type="EnsemblMetazoa" id="OVOC2247.1"/>
    </source>
</evidence>
<feature type="transmembrane region" description="Helical" evidence="2">
    <location>
        <begin position="103"/>
        <end position="124"/>
    </location>
</feature>
<evidence type="ECO:0000256" key="1">
    <source>
        <dbReference type="ARBA" id="ARBA00005773"/>
    </source>
</evidence>
<reference evidence="4" key="1">
    <citation type="submission" date="2013-10" db="EMBL/GenBank/DDBJ databases">
        <title>Genome sequencing of Onchocerca volvulus.</title>
        <authorList>
            <person name="Cotton J."/>
            <person name="Tsai J."/>
            <person name="Stanley E."/>
            <person name="Tracey A."/>
            <person name="Holroyd N."/>
            <person name="Lustigman S."/>
            <person name="Berriman M."/>
        </authorList>
    </citation>
    <scope>NUCLEOTIDE SEQUENCE</scope>
</reference>
<accession>A0A8R1XU48</accession>
<feature type="transmembrane region" description="Helical" evidence="2">
    <location>
        <begin position="168"/>
        <end position="186"/>
    </location>
</feature>
<sequence>MTMNWKFIIVLVSAFGVIKEFRPATPFLTPYLISPPKNFTNEQVYSEVYPFWTYSYLVALVPSFFLTDLLRYKPIAITEAVALCVTWILLLWGNTIWQMQIMQITFGIASACELGYESYMFLIVDKKYYKLVSSYTRAATQVGRFFAYALAQFLITFKYGTYLLLNQISFGAVCLVIPIAIAFPPITQEIINSKVQNKQTDDRRQTSEVTSDESIIDTNFNDTSKENNDESIESQNTKNKIATYFRFILQQFKIFKRNKSVLKWSIWWALTTCGIYQIMNYVQSLWATMQNISDNFNAITECSNTFTGAAISFSFQYIRKDWTVNDELMLAITSIISAISLVIMSISKSVIVAYILYVGILAIYNLLMTAACATIAAELDSASYAFVFGLNTFVALLLETIITFAFADKHGFALSIRKQANFFFFF</sequence>
<feature type="transmembrane region" description="Helical" evidence="2">
    <location>
        <begin position="354"/>
        <end position="377"/>
    </location>
</feature>
<feature type="transmembrane region" description="Helical" evidence="2">
    <location>
        <begin position="261"/>
        <end position="279"/>
    </location>
</feature>
<evidence type="ECO:0000313" key="4">
    <source>
        <dbReference type="Proteomes" id="UP000024404"/>
    </source>
</evidence>
<organism evidence="3 4">
    <name type="scientific">Onchocerca volvulus</name>
    <dbReference type="NCBI Taxonomy" id="6282"/>
    <lineage>
        <taxon>Eukaryota</taxon>
        <taxon>Metazoa</taxon>
        <taxon>Ecdysozoa</taxon>
        <taxon>Nematoda</taxon>
        <taxon>Chromadorea</taxon>
        <taxon>Rhabditida</taxon>
        <taxon>Spirurina</taxon>
        <taxon>Spiruromorpha</taxon>
        <taxon>Filarioidea</taxon>
        <taxon>Onchocercidae</taxon>
        <taxon>Onchocerca</taxon>
    </lineage>
</organism>
<proteinExistence type="inferred from homology"/>
<comment type="similarity">
    <text evidence="1">Belongs to the reduced folate carrier (RFC) transporter (TC 2.A.48) family.</text>
</comment>
<keyword evidence="2" id="KW-0472">Membrane</keyword>
<dbReference type="SUPFAM" id="SSF103473">
    <property type="entry name" value="MFS general substrate transporter"/>
    <property type="match status" value="1"/>
</dbReference>
<dbReference type="PANTHER" id="PTHR10686:SF20">
    <property type="entry name" value="FOLATE TRANSPORTER 1"/>
    <property type="match status" value="1"/>
</dbReference>
<dbReference type="NCBIfam" id="TIGR00806">
    <property type="entry name" value="rfc"/>
    <property type="match status" value="1"/>
</dbReference>
<feature type="transmembrane region" description="Helical" evidence="2">
    <location>
        <begin position="145"/>
        <end position="162"/>
    </location>
</feature>
<dbReference type="InterPro" id="IPR002666">
    <property type="entry name" value="Folate_carrier"/>
</dbReference>
<dbReference type="Proteomes" id="UP000024404">
    <property type="component" value="Unassembled WGS sequence"/>
</dbReference>
<reference evidence="3" key="2">
    <citation type="submission" date="2022-06" db="UniProtKB">
        <authorList>
            <consortium name="EnsemblMetazoa"/>
        </authorList>
    </citation>
    <scope>IDENTIFICATION</scope>
</reference>
<name>A0A8R1XU48_ONCVO</name>
<dbReference type="Gene3D" id="1.20.1250.20">
    <property type="entry name" value="MFS general substrate transporter like domains"/>
    <property type="match status" value="1"/>
</dbReference>
<dbReference type="EMBL" id="CMVM020000073">
    <property type="status" value="NOT_ANNOTATED_CDS"/>
    <property type="molecule type" value="Genomic_DNA"/>
</dbReference>
<dbReference type="OMA" id="VWISYAG"/>
<evidence type="ECO:0000256" key="2">
    <source>
        <dbReference type="SAM" id="Phobius"/>
    </source>
</evidence>
<dbReference type="EnsemblMetazoa" id="OVOC2247.1">
    <property type="protein sequence ID" value="OVOC2247.1"/>
    <property type="gene ID" value="WBGene00239056"/>
</dbReference>
<keyword evidence="4" id="KW-1185">Reference proteome</keyword>
<dbReference type="Pfam" id="PF01770">
    <property type="entry name" value="Folate_carrier"/>
    <property type="match status" value="1"/>
</dbReference>
<feature type="transmembrane region" description="Helical" evidence="2">
    <location>
        <begin position="51"/>
        <end position="70"/>
    </location>
</feature>
<feature type="transmembrane region" description="Helical" evidence="2">
    <location>
        <begin position="383"/>
        <end position="407"/>
    </location>
</feature>
<keyword evidence="2" id="KW-1133">Transmembrane helix</keyword>
<protein>
    <submittedName>
        <fullName evidence="3">Uncharacterized protein</fullName>
    </submittedName>
</protein>
<dbReference type="AlphaFoldDB" id="A0A8R1XU48"/>
<dbReference type="PANTHER" id="PTHR10686">
    <property type="entry name" value="FOLATE TRANSPORTER"/>
    <property type="match status" value="1"/>
</dbReference>
<keyword evidence="2" id="KW-0812">Transmembrane</keyword>
<feature type="transmembrane region" description="Helical" evidence="2">
    <location>
        <begin position="328"/>
        <end position="347"/>
    </location>
</feature>
<feature type="transmembrane region" description="Helical" evidence="2">
    <location>
        <begin position="77"/>
        <end position="97"/>
    </location>
</feature>
<dbReference type="InterPro" id="IPR036259">
    <property type="entry name" value="MFS_trans_sf"/>
</dbReference>